<proteinExistence type="predicted"/>
<sequence>MGGDTFVSLKNKHTFIKNNDLKIIYEELENVCTEGNYYYYCTGSPDENTNNNKVKKLQYKFQGNKNRLLLNKGEFKLFNVNLNKWCTYFKYWIYDQVITNVLDDNDITEVFQLLEHDDKVIGFYKGELYNTCKFNIFKLEEVKKMKLLYDYFENYDSEKNKSSINELICNSEYKKDLSEIIDFYINRSTYCEKQSNVYCKELDECVKAYGVDNLSVLQCNGDNIHLPQAQASQSLDSNNGEYTVSSSPGDTGENLKSNHGHMSGENISIKTTAAYSLSVIGIFGVFLFLYKLTPFGSWLKKYILNITNKPNNIEHKAKHNLLENELEADNISFIERSHYISYNPS</sequence>
<accession>A0A1A8WRA1</accession>
<dbReference type="Pfam" id="PF05795">
    <property type="entry name" value="Plasmodium_Vir"/>
    <property type="match status" value="2"/>
</dbReference>
<keyword evidence="2" id="KW-0812">Transmembrane</keyword>
<gene>
    <name evidence="3" type="ORF">POVCU2_0090940</name>
</gene>
<organism evidence="3 4">
    <name type="scientific">Plasmodium ovale curtisi</name>
    <dbReference type="NCBI Taxonomy" id="864141"/>
    <lineage>
        <taxon>Eukaryota</taxon>
        <taxon>Sar</taxon>
        <taxon>Alveolata</taxon>
        <taxon>Apicomplexa</taxon>
        <taxon>Aconoidasida</taxon>
        <taxon>Haemosporida</taxon>
        <taxon>Plasmodiidae</taxon>
        <taxon>Plasmodium</taxon>
        <taxon>Plasmodium (Plasmodium)</taxon>
    </lineage>
</organism>
<reference evidence="4" key="1">
    <citation type="submission" date="2016-05" db="EMBL/GenBank/DDBJ databases">
        <authorList>
            <person name="Naeem Raeece"/>
        </authorList>
    </citation>
    <scope>NUCLEOTIDE SEQUENCE [LARGE SCALE GENOMIC DNA]</scope>
</reference>
<dbReference type="EMBL" id="FLQU01001890">
    <property type="protein sequence ID" value="SBS94833.1"/>
    <property type="molecule type" value="Genomic_DNA"/>
</dbReference>
<feature type="region of interest" description="Disordered" evidence="1">
    <location>
        <begin position="235"/>
        <end position="259"/>
    </location>
</feature>
<name>A0A1A8WRA1_PLAOA</name>
<dbReference type="AlphaFoldDB" id="A0A1A8WRA1"/>
<keyword evidence="2" id="KW-0472">Membrane</keyword>
<feature type="compositionally biased region" description="Polar residues" evidence="1">
    <location>
        <begin position="235"/>
        <end position="257"/>
    </location>
</feature>
<evidence type="ECO:0000256" key="1">
    <source>
        <dbReference type="SAM" id="MobiDB-lite"/>
    </source>
</evidence>
<protein>
    <submittedName>
        <fullName evidence="3">PIR Superfamily Protein</fullName>
    </submittedName>
</protein>
<dbReference type="InterPro" id="IPR008780">
    <property type="entry name" value="Plasmodium_Vir"/>
</dbReference>
<evidence type="ECO:0000256" key="2">
    <source>
        <dbReference type="SAM" id="Phobius"/>
    </source>
</evidence>
<dbReference type="Proteomes" id="UP000078560">
    <property type="component" value="Unassembled WGS sequence"/>
</dbReference>
<evidence type="ECO:0000313" key="4">
    <source>
        <dbReference type="Proteomes" id="UP000078560"/>
    </source>
</evidence>
<keyword evidence="2" id="KW-1133">Transmembrane helix</keyword>
<evidence type="ECO:0000313" key="3">
    <source>
        <dbReference type="EMBL" id="SBS94833.1"/>
    </source>
</evidence>
<feature type="transmembrane region" description="Helical" evidence="2">
    <location>
        <begin position="273"/>
        <end position="292"/>
    </location>
</feature>